<keyword evidence="6 9" id="KW-0472">Membrane</keyword>
<keyword evidence="3 9" id="KW-0812">Transmembrane</keyword>
<feature type="transmembrane region" description="Helical" evidence="9">
    <location>
        <begin position="152"/>
        <end position="172"/>
    </location>
</feature>
<dbReference type="Gene3D" id="1.20.1070.10">
    <property type="entry name" value="Rhodopsin 7-helix transmembrane proteins"/>
    <property type="match status" value="2"/>
</dbReference>
<accession>A0A8E0RY59</accession>
<gene>
    <name evidence="11" type="ORF">FBUS_03641</name>
</gene>
<reference evidence="11" key="1">
    <citation type="submission" date="2019-05" db="EMBL/GenBank/DDBJ databases">
        <title>Annotation for the trematode Fasciolopsis buski.</title>
        <authorList>
            <person name="Choi Y.-J."/>
        </authorList>
    </citation>
    <scope>NUCLEOTIDE SEQUENCE</scope>
    <source>
        <strain evidence="11">HT</strain>
        <tissue evidence="11">Whole worm</tissue>
    </source>
</reference>
<keyword evidence="4 9" id="KW-1133">Transmembrane helix</keyword>
<evidence type="ECO:0000256" key="3">
    <source>
        <dbReference type="ARBA" id="ARBA00022692"/>
    </source>
</evidence>
<evidence type="ECO:0000256" key="4">
    <source>
        <dbReference type="ARBA" id="ARBA00022989"/>
    </source>
</evidence>
<evidence type="ECO:0000256" key="2">
    <source>
        <dbReference type="ARBA" id="ARBA00022475"/>
    </source>
</evidence>
<keyword evidence="7" id="KW-0675">Receptor</keyword>
<evidence type="ECO:0000313" key="11">
    <source>
        <dbReference type="EMBL" id="KAA0191151.1"/>
    </source>
</evidence>
<dbReference type="PROSITE" id="PS50262">
    <property type="entry name" value="G_PROTEIN_RECEP_F1_2"/>
    <property type="match status" value="1"/>
</dbReference>
<dbReference type="PRINTS" id="PR00237">
    <property type="entry name" value="GPCRRHODOPSN"/>
</dbReference>
<keyword evidence="8" id="KW-0807">Transducer</keyword>
<evidence type="ECO:0000256" key="6">
    <source>
        <dbReference type="ARBA" id="ARBA00023136"/>
    </source>
</evidence>
<evidence type="ECO:0000256" key="5">
    <source>
        <dbReference type="ARBA" id="ARBA00023040"/>
    </source>
</evidence>
<dbReference type="InterPro" id="IPR017452">
    <property type="entry name" value="GPCR_Rhodpsn_7TM"/>
</dbReference>
<name>A0A8E0RY59_9TREM</name>
<feature type="transmembrane region" description="Helical" evidence="9">
    <location>
        <begin position="71"/>
        <end position="92"/>
    </location>
</feature>
<dbReference type="GO" id="GO:0005886">
    <property type="term" value="C:plasma membrane"/>
    <property type="evidence" value="ECO:0007669"/>
    <property type="project" value="UniProtKB-SubCell"/>
</dbReference>
<dbReference type="PANTHER" id="PTHR24248">
    <property type="entry name" value="ADRENERGIC RECEPTOR-RELATED G-PROTEIN COUPLED RECEPTOR"/>
    <property type="match status" value="1"/>
</dbReference>
<dbReference type="OrthoDB" id="5985475at2759"/>
<evidence type="ECO:0000313" key="12">
    <source>
        <dbReference type="Proteomes" id="UP000728185"/>
    </source>
</evidence>
<dbReference type="InterPro" id="IPR000276">
    <property type="entry name" value="GPCR_Rhodpsn"/>
</dbReference>
<evidence type="ECO:0000256" key="1">
    <source>
        <dbReference type="ARBA" id="ARBA00004651"/>
    </source>
</evidence>
<evidence type="ECO:0000256" key="7">
    <source>
        <dbReference type="ARBA" id="ARBA00023170"/>
    </source>
</evidence>
<feature type="transmembrane region" description="Helical" evidence="9">
    <location>
        <begin position="367"/>
        <end position="390"/>
    </location>
</feature>
<evidence type="ECO:0000256" key="9">
    <source>
        <dbReference type="SAM" id="Phobius"/>
    </source>
</evidence>
<keyword evidence="2" id="KW-1003">Cell membrane</keyword>
<dbReference type="Pfam" id="PF00001">
    <property type="entry name" value="7tm_1"/>
    <property type="match status" value="1"/>
</dbReference>
<keyword evidence="5" id="KW-0297">G-protein coupled receptor</keyword>
<dbReference type="Proteomes" id="UP000728185">
    <property type="component" value="Unassembled WGS sequence"/>
</dbReference>
<evidence type="ECO:0000259" key="10">
    <source>
        <dbReference type="PROSITE" id="PS50262"/>
    </source>
</evidence>
<protein>
    <recommendedName>
        <fullName evidence="10">G-protein coupled receptors family 1 profile domain-containing protein</fullName>
    </recommendedName>
</protein>
<dbReference type="GO" id="GO:0004930">
    <property type="term" value="F:G protein-coupled receptor activity"/>
    <property type="evidence" value="ECO:0007669"/>
    <property type="project" value="UniProtKB-KW"/>
</dbReference>
<dbReference type="SUPFAM" id="SSF81321">
    <property type="entry name" value="Family A G protein-coupled receptor-like"/>
    <property type="match status" value="1"/>
</dbReference>
<dbReference type="EMBL" id="LUCM01006526">
    <property type="protein sequence ID" value="KAA0191151.1"/>
    <property type="molecule type" value="Genomic_DNA"/>
</dbReference>
<comment type="caution">
    <text evidence="11">The sequence shown here is derived from an EMBL/GenBank/DDBJ whole genome shotgun (WGS) entry which is preliminary data.</text>
</comment>
<evidence type="ECO:0000256" key="8">
    <source>
        <dbReference type="ARBA" id="ARBA00023224"/>
    </source>
</evidence>
<feature type="transmembrane region" description="Helical" evidence="9">
    <location>
        <begin position="203"/>
        <end position="226"/>
    </location>
</feature>
<proteinExistence type="predicted"/>
<sequence length="455" mass="51309">MNSTNNTAVPIIVGDIAAEYNLLQPLNTDGKVGLWKLIPLSALISWTLVSNGLLTCAIIRKPTLRTQSNLLVGHQAAIDFVIGLFFMTVAAAKDVLGYTPLSIEWTVIWLYGRRLTFTASVWSTTSIAIDRCVAIAYPQWYLLGIKQKIKRTVIYCSSIWIVSFTAWFPSVLKASEKVRFLYEVKKQSKSVTIIFTSDPFHTIYAVCGTLLIPLVLMIVLYGRMLLLMRKQRRKIENAKPPSTEIHTLSRLRRSSSMQIHNSFAGFSPSTRSGIDLSKGCQHQVHSMIIPMGVFKEHASAEVPKRIPSPCPFSQMYDLCDRQNRCRIINHPSTPVLPLPGTPIKMDYTTISHQLDKRMIREQRATRLVVMLITLQLFACLPYSMFYLSSLFSGRLNNSSTGQPGGFLQRLLIWDSYINSALNPIAYAVFNRGLRKAFFLFGTPRQCRPPCSCTRS</sequence>
<comment type="subcellular location">
    <subcellularLocation>
        <location evidence="1">Cell membrane</location>
        <topology evidence="1">Multi-pass membrane protein</topology>
    </subcellularLocation>
</comment>
<keyword evidence="12" id="KW-1185">Reference proteome</keyword>
<feature type="transmembrane region" description="Helical" evidence="9">
    <location>
        <begin position="37"/>
        <end position="59"/>
    </location>
</feature>
<feature type="domain" description="G-protein coupled receptors family 1 profile" evidence="10">
    <location>
        <begin position="50"/>
        <end position="426"/>
    </location>
</feature>
<dbReference type="AlphaFoldDB" id="A0A8E0RY59"/>
<organism evidence="11 12">
    <name type="scientific">Fasciolopsis buskii</name>
    <dbReference type="NCBI Taxonomy" id="27845"/>
    <lineage>
        <taxon>Eukaryota</taxon>
        <taxon>Metazoa</taxon>
        <taxon>Spiralia</taxon>
        <taxon>Lophotrochozoa</taxon>
        <taxon>Platyhelminthes</taxon>
        <taxon>Trematoda</taxon>
        <taxon>Digenea</taxon>
        <taxon>Plagiorchiida</taxon>
        <taxon>Echinostomata</taxon>
        <taxon>Echinostomatoidea</taxon>
        <taxon>Fasciolidae</taxon>
        <taxon>Fasciolopsis</taxon>
    </lineage>
</organism>